<evidence type="ECO:0000313" key="1">
    <source>
        <dbReference type="EMBL" id="GAA93821.1"/>
    </source>
</evidence>
<proteinExistence type="predicted"/>
<dbReference type="EMBL" id="BABT02000025">
    <property type="protein sequence ID" value="GAA93821.1"/>
    <property type="molecule type" value="Genomic_DNA"/>
</dbReference>
<reference evidence="1 2" key="1">
    <citation type="journal article" date="2011" name="J. Gen. Appl. Microbiol.">
        <title>Draft genome sequencing of the enigmatic basidiomycete Mixia osmundae.</title>
        <authorList>
            <person name="Nishida H."/>
            <person name="Nagatsuka Y."/>
            <person name="Sugiyama J."/>
        </authorList>
    </citation>
    <scope>NUCLEOTIDE SEQUENCE [LARGE SCALE GENOMIC DNA]</scope>
    <source>
        <strain evidence="2">CBS 9802 / IAM 14324 / JCM 22182 / KY 12970</strain>
    </source>
</reference>
<name>G7DTH4_MIXOS</name>
<protein>
    <submittedName>
        <fullName evidence="1">Uncharacterized protein</fullName>
    </submittedName>
</protein>
<dbReference type="RefSeq" id="XP_014571413.1">
    <property type="nucleotide sequence ID" value="XM_014715927.1"/>
</dbReference>
<keyword evidence="2" id="KW-1185">Reference proteome</keyword>
<reference evidence="1 2" key="2">
    <citation type="journal article" date="2012" name="Open Biol.">
        <title>Characteristics of nucleosomes and linker DNA regions on the genome of the basidiomycete Mixia osmundae revealed by mono- and dinucleosome mapping.</title>
        <authorList>
            <person name="Nishida H."/>
            <person name="Kondo S."/>
            <person name="Matsumoto T."/>
            <person name="Suzuki Y."/>
            <person name="Yoshikawa H."/>
            <person name="Taylor T.D."/>
            <person name="Sugiyama J."/>
        </authorList>
    </citation>
    <scope>NUCLEOTIDE SEQUENCE [LARGE SCALE GENOMIC DNA]</scope>
    <source>
        <strain evidence="2">CBS 9802 / IAM 14324 / JCM 22182 / KY 12970</strain>
    </source>
</reference>
<gene>
    <name evidence="1" type="primary">Mo00467</name>
    <name evidence="1" type="ORF">E5Q_00467</name>
</gene>
<accession>G7DTH4</accession>
<organism evidence="1 2">
    <name type="scientific">Mixia osmundae (strain CBS 9802 / IAM 14324 / JCM 22182 / KY 12970)</name>
    <dbReference type="NCBI Taxonomy" id="764103"/>
    <lineage>
        <taxon>Eukaryota</taxon>
        <taxon>Fungi</taxon>
        <taxon>Dikarya</taxon>
        <taxon>Basidiomycota</taxon>
        <taxon>Pucciniomycotina</taxon>
        <taxon>Mixiomycetes</taxon>
        <taxon>Mixiales</taxon>
        <taxon>Mixiaceae</taxon>
        <taxon>Mixia</taxon>
    </lineage>
</organism>
<dbReference type="AlphaFoldDB" id="G7DTH4"/>
<evidence type="ECO:0000313" key="2">
    <source>
        <dbReference type="Proteomes" id="UP000009131"/>
    </source>
</evidence>
<dbReference type="InParanoid" id="G7DTH4"/>
<dbReference type="HOGENOM" id="CLU_1532977_0_0_1"/>
<sequence>MSSFVCVTPQMSTLQNDQQIMLEDSRPISVEETRWHASDEAIVPAELHEEHYQLWTPDGMSQSCCTSPSTSAGSSPLHDAGAFFHRELQCRADAFVAALSLWEADNHNDAHRKTALAFTTPEEAPVECPDEAGEIDIMLEPAPGQARRASCHSLVDDQLLARFDLGLALSVCMHC</sequence>
<dbReference type="Proteomes" id="UP000009131">
    <property type="component" value="Unassembled WGS sequence"/>
</dbReference>
<comment type="caution">
    <text evidence="1">The sequence shown here is derived from an EMBL/GenBank/DDBJ whole genome shotgun (WGS) entry which is preliminary data.</text>
</comment>